<sequence length="1400" mass="152064">MASSSFISGNFGDIKGFLYAWLGKQNKLPSYEISQQGTKQRIRFKCELTVISYSYTAIGNSTNKKDAQTNAAIDFCQYLDPIEISLGSSRPIVLAVGNLNKVDQLDIAVVNAGTLTVTLLMGHSDGSFQIEATYDMGYDSIPYSLTISDFNNDQQNDIIVINYGTNDFTILFANDDETFTSKRYSIEKGSHPCSIDSGDFNMDGIEDIAIGNCGSGNIAIFLGSGDETFVNLNVLSTGVNFQPQFIRVTDFNNDTYLDIVAVDSMNGELNIFNGRGNGNFSLITTYSSGLNSYPCSFSIADFDNDNILDIVITNNGTNSITILTKYIMYPNTSQTVYSTGESSSPIYVSVGDFNHDNYLDIVVANSESNNIGIFINLGNGTFDSEQLYNTSSLPQEQLIAIGDFNNDNHLDIVVVMTNAMEIMILFGYNNGTFKYGNIFSTGTDSPPDSLTIGLLNNDSYLDFIITTSTSHNIGIFLGYGDGNFTEVILYQTDKSFSPNGVNIGDFNNDNISDVLITDFDHGGITILLGYSNGSFMNSIFISTENDNPAAVTIGDINNDSRLDIVYTSITTSIVGVLLGYGNGSFGSIIRYSTDYGSYPTSVSLVDFNNDTFIDILVSNLYDYNIGLFMGLGNGSFAPQKVLPAGFGLFPTTLAIADFNNDKQPDIVFSDIISNYISVFLVYYDAGFTKEISYTTGSGSHPYSIGVSDFNNDNQLDIVVANSGNDQIELLFGYNNGTFKNKVTYSTGLNSRPEFVTIADFNQDKQQDIIVANIMNDAVNIFLGFGNGTFNTPTTYSTGSGSRPVAIATSDFNNDNQTDFVVSNQGTNEIAVFIAFNYVTFTNYTVYIPDSYPSASYVVAGDFNSDGQQDVVTVDTSNAKMIVFLGYGNRTFAKPILYSTGPSSSPSSIALGDFNMDNQLDIVVTNSDANNIGVFFGYGNGSFTAQVIYSTGNLSSPGSIATGDINKDNITDIVVANNGKNNIGIFFGYGNGTFAKQVLYLMPNGSSPVCVSVADINNDQNQDIIVANMDTDNIIILWGYHNGTFIKTPLSLDKGSAPSSVTTGDLNKDGLVDIAIANRMSEIILVYFGNGSGSFSTGSSYTTGIEITFQSISIHDINNDTNLDIVLTGLGEDTGIIIILFGFGNGNFTIPTVYSTGSYSSPTSVAIRDFDNDGRIDLVVNNYLKGSLFFMFQFRYDQFVRPWFFSTGDASYPSSVAVRDFNNDQYIDIAVANSGTNNIGIYLGLGTGLFVNQRIYSTGDNSYPRSIIIDNFNNNERLDIAVANFNGNNICILFDYENGSFSFITSYSTGILSAPSSITSAYLNKDNYLDIIVTLFGTNKILVFYGLNNGTFQEAKSYALEYNARPQSIIIGDIDNNSLLDIIVANTATDYVEILLQICQS</sequence>
<dbReference type="Gene3D" id="3.30.160.20">
    <property type="match status" value="1"/>
</dbReference>
<reference evidence="4" key="1">
    <citation type="submission" date="2021-02" db="EMBL/GenBank/DDBJ databases">
        <authorList>
            <person name="Nowell W R."/>
        </authorList>
    </citation>
    <scope>NUCLEOTIDE SEQUENCE</scope>
</reference>
<name>A0A815D9B4_9BILA</name>
<organism evidence="4 5">
    <name type="scientific">Adineta steineri</name>
    <dbReference type="NCBI Taxonomy" id="433720"/>
    <lineage>
        <taxon>Eukaryota</taxon>
        <taxon>Metazoa</taxon>
        <taxon>Spiralia</taxon>
        <taxon>Gnathifera</taxon>
        <taxon>Rotifera</taxon>
        <taxon>Eurotatoria</taxon>
        <taxon>Bdelloidea</taxon>
        <taxon>Adinetida</taxon>
        <taxon>Adinetidae</taxon>
        <taxon>Adineta</taxon>
    </lineage>
</organism>
<protein>
    <recommendedName>
        <fullName evidence="3">DRBM domain-containing protein</fullName>
    </recommendedName>
</protein>
<dbReference type="GO" id="GO:0003725">
    <property type="term" value="F:double-stranded RNA binding"/>
    <property type="evidence" value="ECO:0007669"/>
    <property type="project" value="InterPro"/>
</dbReference>
<dbReference type="CDD" id="cd19854">
    <property type="entry name" value="DSRM_DHX9_rpt1"/>
    <property type="match status" value="1"/>
</dbReference>
<comment type="caution">
    <text evidence="4">The sequence shown here is derived from an EMBL/GenBank/DDBJ whole genome shotgun (WGS) entry which is preliminary data.</text>
</comment>
<dbReference type="SMART" id="SM00358">
    <property type="entry name" value="DSRM"/>
    <property type="match status" value="1"/>
</dbReference>
<accession>A0A815D9B4</accession>
<dbReference type="InterPro" id="IPR013517">
    <property type="entry name" value="FG-GAP"/>
</dbReference>
<evidence type="ECO:0000256" key="1">
    <source>
        <dbReference type="ARBA" id="ARBA00022729"/>
    </source>
</evidence>
<dbReference type="Proteomes" id="UP000663891">
    <property type="component" value="Unassembled WGS sequence"/>
</dbReference>
<dbReference type="SUPFAM" id="SSF69318">
    <property type="entry name" value="Integrin alpha N-terminal domain"/>
    <property type="match status" value="4"/>
</dbReference>
<evidence type="ECO:0000259" key="3">
    <source>
        <dbReference type="PROSITE" id="PS50137"/>
    </source>
</evidence>
<keyword evidence="1" id="KW-0732">Signal</keyword>
<dbReference type="InterPro" id="IPR044445">
    <property type="entry name" value="DHX9_DSRM_1"/>
</dbReference>
<proteinExistence type="predicted"/>
<dbReference type="PANTHER" id="PTHR46580">
    <property type="entry name" value="SENSOR KINASE-RELATED"/>
    <property type="match status" value="1"/>
</dbReference>
<gene>
    <name evidence="4" type="ORF">VCS650_LOCUS30482</name>
</gene>
<dbReference type="Gene3D" id="2.130.10.130">
    <property type="entry name" value="Integrin alpha, N-terminal"/>
    <property type="match status" value="6"/>
</dbReference>
<dbReference type="OrthoDB" id="10041227at2759"/>
<dbReference type="Pfam" id="PF00035">
    <property type="entry name" value="dsrm"/>
    <property type="match status" value="1"/>
</dbReference>
<dbReference type="PROSITE" id="PS50137">
    <property type="entry name" value="DS_RBD"/>
    <property type="match status" value="1"/>
</dbReference>
<evidence type="ECO:0000313" key="5">
    <source>
        <dbReference type="Proteomes" id="UP000663891"/>
    </source>
</evidence>
<evidence type="ECO:0000256" key="2">
    <source>
        <dbReference type="PROSITE-ProRule" id="PRU00266"/>
    </source>
</evidence>
<dbReference type="InterPro" id="IPR014720">
    <property type="entry name" value="dsRBD_dom"/>
</dbReference>
<dbReference type="Gene3D" id="2.30.30.100">
    <property type="match status" value="2"/>
</dbReference>
<dbReference type="InterPro" id="IPR028994">
    <property type="entry name" value="Integrin_alpha_N"/>
</dbReference>
<keyword evidence="2" id="KW-0694">RNA-binding</keyword>
<dbReference type="SUPFAM" id="SSF54768">
    <property type="entry name" value="dsRNA-binding domain-like"/>
    <property type="match status" value="1"/>
</dbReference>
<feature type="domain" description="DRBM" evidence="3">
    <location>
        <begin position="13"/>
        <end position="81"/>
    </location>
</feature>
<evidence type="ECO:0000313" key="4">
    <source>
        <dbReference type="EMBL" id="CAF1290538.1"/>
    </source>
</evidence>
<dbReference type="Pfam" id="PF13517">
    <property type="entry name" value="FG-GAP_3"/>
    <property type="match status" value="11"/>
</dbReference>
<dbReference type="EMBL" id="CAJNON010000496">
    <property type="protein sequence ID" value="CAF1290538.1"/>
    <property type="molecule type" value="Genomic_DNA"/>
</dbReference>